<evidence type="ECO:0000313" key="2">
    <source>
        <dbReference type="WBParaSite" id="PgB33_g008_t05"/>
    </source>
</evidence>
<keyword evidence="1" id="KW-1185">Reference proteome</keyword>
<dbReference type="AlphaFoldDB" id="A0A914ZVV0"/>
<protein>
    <submittedName>
        <fullName evidence="2">Uncharacterized protein</fullName>
    </submittedName>
</protein>
<sequence length="96" mass="10504">MRYLDITAIFFSFHAATSWNVADLLKCNYALLQSIYVILQACKGLSSDVILKHWPSLTLESAVSSSPQACNVVIATIFATNDAKKPGNCRSSFSTK</sequence>
<accession>A0A914ZVV0</accession>
<name>A0A914ZVV0_PARUN</name>
<dbReference type="Proteomes" id="UP000887569">
    <property type="component" value="Unplaced"/>
</dbReference>
<reference evidence="2" key="1">
    <citation type="submission" date="2022-11" db="UniProtKB">
        <authorList>
            <consortium name="WormBaseParasite"/>
        </authorList>
    </citation>
    <scope>IDENTIFICATION</scope>
</reference>
<proteinExistence type="predicted"/>
<organism evidence="1 2">
    <name type="scientific">Parascaris univalens</name>
    <name type="common">Nematode worm</name>
    <dbReference type="NCBI Taxonomy" id="6257"/>
    <lineage>
        <taxon>Eukaryota</taxon>
        <taxon>Metazoa</taxon>
        <taxon>Ecdysozoa</taxon>
        <taxon>Nematoda</taxon>
        <taxon>Chromadorea</taxon>
        <taxon>Rhabditida</taxon>
        <taxon>Spirurina</taxon>
        <taxon>Ascaridomorpha</taxon>
        <taxon>Ascaridoidea</taxon>
        <taxon>Ascarididae</taxon>
        <taxon>Parascaris</taxon>
    </lineage>
</organism>
<dbReference type="WBParaSite" id="PgB33_g008_t05">
    <property type="protein sequence ID" value="PgB33_g008_t05"/>
    <property type="gene ID" value="PgB33_g008"/>
</dbReference>
<evidence type="ECO:0000313" key="1">
    <source>
        <dbReference type="Proteomes" id="UP000887569"/>
    </source>
</evidence>